<proteinExistence type="predicted"/>
<name>A0A6A6UHF9_9PEZI</name>
<dbReference type="EMBL" id="MU004234">
    <property type="protein sequence ID" value="KAF2670528.1"/>
    <property type="molecule type" value="Genomic_DNA"/>
</dbReference>
<dbReference type="AlphaFoldDB" id="A0A6A6UHF9"/>
<accession>A0A6A6UHF9</accession>
<evidence type="ECO:0000313" key="1">
    <source>
        <dbReference type="EMBL" id="KAF2670528.1"/>
    </source>
</evidence>
<sequence>MVFEPDYSYFDPSYTPVPLDILTHNNTVSTGTNITRWIEQTEESTVAPELDPELRNLEAVFLEDVFGWLPISYNWEAFVRHHPKIWTEYKVWLYLDDYRMFTLSQHGRLPVFSLPSLTGRKARIWANEELEQLYIAEKLLEGICLDHRHAILGGSFGLRLWEWVKANQSQLESIEAILDDVFHGGA</sequence>
<reference evidence="1" key="1">
    <citation type="journal article" date="2020" name="Stud. Mycol.">
        <title>101 Dothideomycetes genomes: a test case for predicting lifestyles and emergence of pathogens.</title>
        <authorList>
            <person name="Haridas S."/>
            <person name="Albert R."/>
            <person name="Binder M."/>
            <person name="Bloem J."/>
            <person name="Labutti K."/>
            <person name="Salamov A."/>
            <person name="Andreopoulos B."/>
            <person name="Baker S."/>
            <person name="Barry K."/>
            <person name="Bills G."/>
            <person name="Bluhm B."/>
            <person name="Cannon C."/>
            <person name="Castanera R."/>
            <person name="Culley D."/>
            <person name="Daum C."/>
            <person name="Ezra D."/>
            <person name="Gonzalez J."/>
            <person name="Henrissat B."/>
            <person name="Kuo A."/>
            <person name="Liang C."/>
            <person name="Lipzen A."/>
            <person name="Lutzoni F."/>
            <person name="Magnuson J."/>
            <person name="Mondo S."/>
            <person name="Nolan M."/>
            <person name="Ohm R."/>
            <person name="Pangilinan J."/>
            <person name="Park H.-J."/>
            <person name="Ramirez L."/>
            <person name="Alfaro M."/>
            <person name="Sun H."/>
            <person name="Tritt A."/>
            <person name="Yoshinaga Y."/>
            <person name="Zwiers L.-H."/>
            <person name="Turgeon B."/>
            <person name="Goodwin S."/>
            <person name="Spatafora J."/>
            <person name="Crous P."/>
            <person name="Grigoriev I."/>
        </authorList>
    </citation>
    <scope>NUCLEOTIDE SEQUENCE</scope>
    <source>
        <strain evidence="1">CBS 115976</strain>
    </source>
</reference>
<protein>
    <submittedName>
        <fullName evidence="1">Uncharacterized protein</fullName>
    </submittedName>
</protein>
<gene>
    <name evidence="1" type="ORF">BT63DRAFT_413244</name>
</gene>
<organism evidence="1 2">
    <name type="scientific">Microthyrium microscopicum</name>
    <dbReference type="NCBI Taxonomy" id="703497"/>
    <lineage>
        <taxon>Eukaryota</taxon>
        <taxon>Fungi</taxon>
        <taxon>Dikarya</taxon>
        <taxon>Ascomycota</taxon>
        <taxon>Pezizomycotina</taxon>
        <taxon>Dothideomycetes</taxon>
        <taxon>Dothideomycetes incertae sedis</taxon>
        <taxon>Microthyriales</taxon>
        <taxon>Microthyriaceae</taxon>
        <taxon>Microthyrium</taxon>
    </lineage>
</organism>
<dbReference type="Proteomes" id="UP000799302">
    <property type="component" value="Unassembled WGS sequence"/>
</dbReference>
<keyword evidence="2" id="KW-1185">Reference proteome</keyword>
<evidence type="ECO:0000313" key="2">
    <source>
        <dbReference type="Proteomes" id="UP000799302"/>
    </source>
</evidence>